<dbReference type="RefSeq" id="WP_066421907.1">
    <property type="nucleotide sequence ID" value="NZ_JTJU01000039.1"/>
</dbReference>
<dbReference type="GO" id="GO:0003700">
    <property type="term" value="F:DNA-binding transcription factor activity"/>
    <property type="evidence" value="ECO:0007669"/>
    <property type="project" value="InterPro"/>
</dbReference>
<evidence type="ECO:0000313" key="6">
    <source>
        <dbReference type="Proteomes" id="UP000092527"/>
    </source>
</evidence>
<dbReference type="Pfam" id="PF00376">
    <property type="entry name" value="MerR"/>
    <property type="match status" value="1"/>
</dbReference>
<dbReference type="InterPro" id="IPR009061">
    <property type="entry name" value="DNA-bd_dom_put_sf"/>
</dbReference>
<keyword evidence="2" id="KW-0238">DNA-binding</keyword>
<reference evidence="5 6" key="1">
    <citation type="submission" date="2014-11" db="EMBL/GenBank/DDBJ databases">
        <title>Pan-genome of Gallibacterium spp.</title>
        <authorList>
            <person name="Kudirkiene E."/>
            <person name="Bojesen A.M."/>
        </authorList>
    </citation>
    <scope>NUCLEOTIDE SEQUENCE [LARGE SCALE GENOMIC DNA]</scope>
    <source>
        <strain evidence="5 6">18469/18</strain>
    </source>
</reference>
<feature type="domain" description="HTH merR-type" evidence="4">
    <location>
        <begin position="1"/>
        <end position="72"/>
    </location>
</feature>
<dbReference type="InterPro" id="IPR047057">
    <property type="entry name" value="MerR_fam"/>
</dbReference>
<evidence type="ECO:0000259" key="4">
    <source>
        <dbReference type="PROSITE" id="PS50937"/>
    </source>
</evidence>
<dbReference type="Pfam" id="PF09278">
    <property type="entry name" value="MerR-DNA-bind"/>
    <property type="match status" value="1"/>
</dbReference>
<keyword evidence="1" id="KW-0805">Transcription regulation</keyword>
<dbReference type="PROSITE" id="PS50937">
    <property type="entry name" value="HTH_MERR_2"/>
    <property type="match status" value="1"/>
</dbReference>
<dbReference type="EMBL" id="JTJU01000039">
    <property type="protein sequence ID" value="OBX09864.1"/>
    <property type="molecule type" value="Genomic_DNA"/>
</dbReference>
<evidence type="ECO:0000256" key="1">
    <source>
        <dbReference type="ARBA" id="ARBA00023015"/>
    </source>
</evidence>
<organism evidence="5 6">
    <name type="scientific">Gallibacterium salpingitidis</name>
    <dbReference type="NCBI Taxonomy" id="505341"/>
    <lineage>
        <taxon>Bacteria</taxon>
        <taxon>Pseudomonadati</taxon>
        <taxon>Pseudomonadota</taxon>
        <taxon>Gammaproteobacteria</taxon>
        <taxon>Pasteurellales</taxon>
        <taxon>Pasteurellaceae</taxon>
        <taxon>Gallibacterium</taxon>
    </lineage>
</organism>
<dbReference type="Gene3D" id="1.10.1660.10">
    <property type="match status" value="1"/>
</dbReference>
<proteinExistence type="predicted"/>
<evidence type="ECO:0000256" key="3">
    <source>
        <dbReference type="ARBA" id="ARBA00023163"/>
    </source>
</evidence>
<sequence length="135" mass="15700">MEFFTIKKLSELSGIHLETIRFYEKSQVILPAQRASNGYRQFTTKHLQQLKFIKTCRSLGFDLAEIKTLLALQDQPNTDCYDANQMAEQHLQQVDEKIRELQKIRTLLANMAQCDQHNVEQCLVIKTLKNEEASN</sequence>
<dbReference type="Proteomes" id="UP000092527">
    <property type="component" value="Unassembled WGS sequence"/>
</dbReference>
<dbReference type="PANTHER" id="PTHR30204">
    <property type="entry name" value="REDOX-CYCLING DRUG-SENSING TRANSCRIPTIONAL ACTIVATOR SOXR"/>
    <property type="match status" value="1"/>
</dbReference>
<dbReference type="AlphaFoldDB" id="A0AB36E1X3"/>
<dbReference type="InterPro" id="IPR000551">
    <property type="entry name" value="MerR-type_HTH_dom"/>
</dbReference>
<accession>A0AB36E1X3</accession>
<dbReference type="PANTHER" id="PTHR30204:SF92">
    <property type="entry name" value="HTH-TYPE TRANSCRIPTIONAL REGULATOR ZNTR"/>
    <property type="match status" value="1"/>
</dbReference>
<dbReference type="InterPro" id="IPR015358">
    <property type="entry name" value="Tscrpt_reg_MerR_DNA-bd"/>
</dbReference>
<evidence type="ECO:0000313" key="5">
    <source>
        <dbReference type="EMBL" id="OBX09864.1"/>
    </source>
</evidence>
<dbReference type="SUPFAM" id="SSF46955">
    <property type="entry name" value="Putative DNA-binding domain"/>
    <property type="match status" value="1"/>
</dbReference>
<name>A0AB36E1X3_9PAST</name>
<keyword evidence="3" id="KW-0804">Transcription</keyword>
<dbReference type="SMART" id="SM00422">
    <property type="entry name" value="HTH_MERR"/>
    <property type="match status" value="1"/>
</dbReference>
<evidence type="ECO:0000256" key="2">
    <source>
        <dbReference type="ARBA" id="ARBA00023125"/>
    </source>
</evidence>
<comment type="caution">
    <text evidence="5">The sequence shown here is derived from an EMBL/GenBank/DDBJ whole genome shotgun (WGS) entry which is preliminary data.</text>
</comment>
<dbReference type="GO" id="GO:0003677">
    <property type="term" value="F:DNA binding"/>
    <property type="evidence" value="ECO:0007669"/>
    <property type="project" value="UniProtKB-KW"/>
</dbReference>
<dbReference type="PRINTS" id="PR00040">
    <property type="entry name" value="HTHMERR"/>
</dbReference>
<protein>
    <recommendedName>
        <fullName evidence="4">HTH merR-type domain-containing protein</fullName>
    </recommendedName>
</protein>
<gene>
    <name evidence="5" type="ORF">QV09_07230</name>
</gene>